<dbReference type="GO" id="GO:0106361">
    <property type="term" value="F:protein-arginine rhamnosyltransferase activity"/>
    <property type="evidence" value="ECO:0007669"/>
    <property type="project" value="InterPro"/>
</dbReference>
<evidence type="ECO:0000256" key="7">
    <source>
        <dbReference type="ARBA" id="ARBA00048472"/>
    </source>
</evidence>
<accession>A0A2S5T6Z5</accession>
<gene>
    <name evidence="8" type="primary">earP</name>
    <name evidence="8" type="ORF">C1702_04310</name>
</gene>
<keyword evidence="1" id="KW-0328">Glycosyltransferase</keyword>
<dbReference type="NCBIfam" id="TIGR03837">
    <property type="entry name" value="efp_Arg_rhamno"/>
    <property type="match status" value="1"/>
</dbReference>
<protein>
    <recommendedName>
        <fullName evidence="5">Protein-arginine rhamnosyltransferase</fullName>
    </recommendedName>
    <alternativeName>
        <fullName evidence="6">EF-P arginine rhamnosyltransferase</fullName>
    </alternativeName>
</protein>
<evidence type="ECO:0000313" key="8">
    <source>
        <dbReference type="EMBL" id="PPE70773.1"/>
    </source>
</evidence>
<evidence type="ECO:0000256" key="5">
    <source>
        <dbReference type="ARBA" id="ARBA00024416"/>
    </source>
</evidence>
<comment type="similarity">
    <text evidence="4">Belongs to the glycosyltransferase 104 family.</text>
</comment>
<dbReference type="Proteomes" id="UP000239406">
    <property type="component" value="Unassembled WGS sequence"/>
</dbReference>
<comment type="catalytic activity">
    <reaction evidence="7">
        <text>dTDP-beta-L-rhamnose + L-arginyl-[protein] = N(omega)-(alpha-L-rhamnosyl)-L-arginyl-[protein] + dTDP + H(+)</text>
        <dbReference type="Rhea" id="RHEA:66692"/>
        <dbReference type="Rhea" id="RHEA-COMP:10532"/>
        <dbReference type="Rhea" id="RHEA-COMP:17096"/>
        <dbReference type="ChEBI" id="CHEBI:15378"/>
        <dbReference type="ChEBI" id="CHEBI:29965"/>
        <dbReference type="ChEBI" id="CHEBI:57510"/>
        <dbReference type="ChEBI" id="CHEBI:58369"/>
        <dbReference type="ChEBI" id="CHEBI:167445"/>
    </reaction>
    <physiologicalReaction direction="left-to-right" evidence="7">
        <dbReference type="Rhea" id="RHEA:66693"/>
    </physiologicalReaction>
</comment>
<dbReference type="EMBL" id="PSNY01000004">
    <property type="protein sequence ID" value="PPE70773.1"/>
    <property type="molecule type" value="Genomic_DNA"/>
</dbReference>
<dbReference type="RefSeq" id="WP_104356464.1">
    <property type="nucleotide sequence ID" value="NZ_CP064338.1"/>
</dbReference>
<keyword evidence="8" id="KW-0251">Elongation factor</keyword>
<dbReference type="GO" id="GO:0003746">
    <property type="term" value="F:translation elongation factor activity"/>
    <property type="evidence" value="ECO:0007669"/>
    <property type="project" value="UniProtKB-KW"/>
</dbReference>
<dbReference type="Pfam" id="PF10093">
    <property type="entry name" value="EarP"/>
    <property type="match status" value="1"/>
</dbReference>
<evidence type="ECO:0000256" key="4">
    <source>
        <dbReference type="ARBA" id="ARBA00024346"/>
    </source>
</evidence>
<dbReference type="AlphaFoldDB" id="A0A2S5T6Z5"/>
<keyword evidence="8" id="KW-0648">Protein biosynthesis</keyword>
<organism evidence="8 9">
    <name type="scientific">Caldimonas thermodepolymerans</name>
    <dbReference type="NCBI Taxonomy" id="215580"/>
    <lineage>
        <taxon>Bacteria</taxon>
        <taxon>Pseudomonadati</taxon>
        <taxon>Pseudomonadota</taxon>
        <taxon>Betaproteobacteria</taxon>
        <taxon>Burkholderiales</taxon>
        <taxon>Sphaerotilaceae</taxon>
        <taxon>Caldimonas</taxon>
    </lineage>
</organism>
<name>A0A2S5T6Z5_9BURK</name>
<evidence type="ECO:0000256" key="3">
    <source>
        <dbReference type="ARBA" id="ARBA00024303"/>
    </source>
</evidence>
<keyword evidence="2 8" id="KW-0808">Transferase</keyword>
<sequence length="359" mass="39420">MRWDIFCRVIDNYGDIGVCWRLAADLGARGEQVRLWADDLSALDWMAPHGAPGVEVQAWTTATRFPPPGDVVIEAFGCELPAEVVAGMAARQPQPAWINLEYLSAEDYVERCHGLLSPQFSGPGAGLRKHFFYPGFTPRTGGLLREPGLMAERPAFDGDAWLAQLGFARQPGERVASLFCYRNPALPTLLAQLAQAPTLLLVTPGLAAQQVAEALGLPVQPGRTAVAGNLRLGWLPPLPQTGFDRLLWACDLNFVRGEDSFVRAQWAGQPFVWHIYPQGDAAHEVKLDAFLDRFLADAAPALAAPLRALWHGWNGMAPALPATWPPADAWAAQVRRWRDGLLAQPDLATQLLRFVRQTR</sequence>
<reference evidence="8 9" key="1">
    <citation type="submission" date="2018-02" db="EMBL/GenBank/DDBJ databases">
        <title>Reclassifiation of [Polyangium] brachysporum DSM 7029 as Guopingzhaonella breviflexa gen. nov., sp. nov., a member of the family Comamonadaceae.</title>
        <authorList>
            <person name="Tang B."/>
        </authorList>
    </citation>
    <scope>NUCLEOTIDE SEQUENCE [LARGE SCALE GENOMIC DNA]</scope>
    <source>
        <strain evidence="8 9">DSM 15344</strain>
    </source>
</reference>
<evidence type="ECO:0000256" key="6">
    <source>
        <dbReference type="ARBA" id="ARBA00030025"/>
    </source>
</evidence>
<evidence type="ECO:0000256" key="1">
    <source>
        <dbReference type="ARBA" id="ARBA00022676"/>
    </source>
</evidence>
<keyword evidence="9" id="KW-1185">Reference proteome</keyword>
<evidence type="ECO:0000313" key="9">
    <source>
        <dbReference type="Proteomes" id="UP000239406"/>
    </source>
</evidence>
<proteinExistence type="inferred from homology"/>
<dbReference type="PIRSF" id="PIRSF015557">
    <property type="entry name" value="UCP015557"/>
    <property type="match status" value="1"/>
</dbReference>
<evidence type="ECO:0000256" key="2">
    <source>
        <dbReference type="ARBA" id="ARBA00022679"/>
    </source>
</evidence>
<comment type="caution">
    <text evidence="8">The sequence shown here is derived from an EMBL/GenBank/DDBJ whole genome shotgun (WGS) entry which is preliminary data.</text>
</comment>
<dbReference type="InterPro" id="IPR016633">
    <property type="entry name" value="EarP"/>
</dbReference>
<comment type="function">
    <text evidence="3">Protein-arginine rhamnosyltransferase that catalyzes the transfer of a single rhamnose to elongation factor P (EF-P) on 'Lys-32', a modification required for EF-P-dependent rescue of polyproline stalled ribosomes.</text>
</comment>